<proteinExistence type="inferred from homology"/>
<dbReference type="GO" id="GO:0005436">
    <property type="term" value="F:sodium:phosphate symporter activity"/>
    <property type="evidence" value="ECO:0007669"/>
    <property type="project" value="InterPro"/>
</dbReference>
<feature type="compositionally biased region" description="Basic and acidic residues" evidence="7">
    <location>
        <begin position="583"/>
        <end position="595"/>
    </location>
</feature>
<reference evidence="9" key="1">
    <citation type="submission" date="2020-06" db="EMBL/GenBank/DDBJ databases">
        <title>Draft genome of Bugula neritina, a colonial animal packing powerful symbionts and potential medicines.</title>
        <authorList>
            <person name="Rayko M."/>
        </authorList>
    </citation>
    <scope>NUCLEOTIDE SEQUENCE [LARGE SCALE GENOMIC DNA]</scope>
    <source>
        <strain evidence="9">Kwan_BN1</strain>
    </source>
</reference>
<name>A0A7J7KPX1_BUGNE</name>
<protein>
    <submittedName>
        <fullName evidence="9">SLC34A2</fullName>
    </submittedName>
</protein>
<dbReference type="AlphaFoldDB" id="A0A7J7KPX1"/>
<keyword evidence="4 8" id="KW-0812">Transmembrane</keyword>
<evidence type="ECO:0000256" key="2">
    <source>
        <dbReference type="ARBA" id="ARBA00005808"/>
    </source>
</evidence>
<dbReference type="OrthoDB" id="76259at2759"/>
<gene>
    <name evidence="9" type="ORF">EB796_001514</name>
</gene>
<sequence length="595" mass="65725">MTENGSAANGYAHEDVERNGGNSPPPYDGTLTKETEVEEKPQETEEFDPWTVTDLVDKTKPWAELTTSERVQRVLWGYIFRQLLLLGLLYMFICSLDFLSSAFRLLGGKAAGKVFSDSKIFNNPIAGLMIGVLATVLVQSSSTSTSIVVSMVGSNLLSVRIAIPIIMGANIGTSVTNTIVSIGQSGEKNQFRRAFGGATVHDMFNWLCVIFLLPLELASGYLFRLSDAIIKSFHIQTYEEGNVKLLKAITEPFTKFIIKVDTKVITKIALNQTDPDTSLIKTECKKDGINGTVPCKFLFMNVAGKWDDWVIGLVLLLIALFVLCTCLVLIVKILNSIFKGHIAVLLKRFVNADFPGKCGKYGTGYLAILLGALLTILVQSSSIFTSALTPLVGIGVITIERMYPLTLGSNIGTTFTAILASLTQEGDKLSDAMQISMCHLFFNISGIILWYPIPFMRKIPIYLAKQLGNTTAKYRWFAALYLLLAFFALPAFVFGLSVAGWQVLAGIGTPLLVIIIIIVIINILQKKKPEWLPGRLRNWEFLPLCCHSFKPLDRIITKVFRKCKCCSKCSSNDSIESSSEDSADQHEMYRVKPDV</sequence>
<feature type="transmembrane region" description="Helical" evidence="8">
    <location>
        <begin position="309"/>
        <end position="331"/>
    </location>
</feature>
<feature type="region of interest" description="Disordered" evidence="7">
    <location>
        <begin position="570"/>
        <end position="595"/>
    </location>
</feature>
<evidence type="ECO:0000256" key="6">
    <source>
        <dbReference type="ARBA" id="ARBA00023136"/>
    </source>
</evidence>
<dbReference type="EMBL" id="VXIV02000167">
    <property type="protein sequence ID" value="KAF6040188.1"/>
    <property type="molecule type" value="Genomic_DNA"/>
</dbReference>
<feature type="transmembrane region" description="Helical" evidence="8">
    <location>
        <begin position="161"/>
        <end position="182"/>
    </location>
</feature>
<organism evidence="9 10">
    <name type="scientific">Bugula neritina</name>
    <name type="common">Brown bryozoan</name>
    <name type="synonym">Sertularia neritina</name>
    <dbReference type="NCBI Taxonomy" id="10212"/>
    <lineage>
        <taxon>Eukaryota</taxon>
        <taxon>Metazoa</taxon>
        <taxon>Spiralia</taxon>
        <taxon>Lophotrochozoa</taxon>
        <taxon>Bryozoa</taxon>
        <taxon>Gymnolaemata</taxon>
        <taxon>Cheilostomatida</taxon>
        <taxon>Flustrina</taxon>
        <taxon>Buguloidea</taxon>
        <taxon>Bugulidae</taxon>
        <taxon>Bugula</taxon>
    </lineage>
</organism>
<evidence type="ECO:0000256" key="5">
    <source>
        <dbReference type="ARBA" id="ARBA00022989"/>
    </source>
</evidence>
<dbReference type="PANTHER" id="PTHR10010:SF46">
    <property type="entry name" value="SODIUM-DEPENDENT PHOSPHATE TRANSPORT PROTEIN 2B"/>
    <property type="match status" value="1"/>
</dbReference>
<feature type="transmembrane region" description="Helical" evidence="8">
    <location>
        <begin position="78"/>
        <end position="99"/>
    </location>
</feature>
<dbReference type="NCBIfam" id="TIGR01013">
    <property type="entry name" value="2a58"/>
    <property type="match status" value="1"/>
</dbReference>
<comment type="subcellular location">
    <subcellularLocation>
        <location evidence="1">Apical cell membrane</location>
        <topology evidence="1">Multi-pass membrane protein</topology>
    </subcellularLocation>
</comment>
<evidence type="ECO:0000256" key="4">
    <source>
        <dbReference type="ARBA" id="ARBA00022692"/>
    </source>
</evidence>
<accession>A0A7J7KPX1</accession>
<feature type="compositionally biased region" description="Basic and acidic residues" evidence="7">
    <location>
        <begin position="31"/>
        <end position="43"/>
    </location>
</feature>
<feature type="transmembrane region" description="Helical" evidence="8">
    <location>
        <begin position="503"/>
        <end position="524"/>
    </location>
</feature>
<evidence type="ECO:0000256" key="3">
    <source>
        <dbReference type="ARBA" id="ARBA00022475"/>
    </source>
</evidence>
<keyword evidence="5 8" id="KW-1133">Transmembrane helix</keyword>
<evidence type="ECO:0000256" key="7">
    <source>
        <dbReference type="SAM" id="MobiDB-lite"/>
    </source>
</evidence>
<keyword evidence="3" id="KW-1003">Cell membrane</keyword>
<comment type="similarity">
    <text evidence="2">Belongs to the SLC34A transporter family.</text>
</comment>
<feature type="transmembrane region" description="Helical" evidence="8">
    <location>
        <begin position="366"/>
        <end position="399"/>
    </location>
</feature>
<keyword evidence="6 8" id="KW-0472">Membrane</keyword>
<feature type="transmembrane region" description="Helical" evidence="8">
    <location>
        <begin position="203"/>
        <end position="223"/>
    </location>
</feature>
<feature type="transmembrane region" description="Helical" evidence="8">
    <location>
        <begin position="432"/>
        <end position="453"/>
    </location>
</feature>
<dbReference type="GO" id="GO:0016324">
    <property type="term" value="C:apical plasma membrane"/>
    <property type="evidence" value="ECO:0007669"/>
    <property type="project" value="UniProtKB-SubCell"/>
</dbReference>
<feature type="transmembrane region" description="Helical" evidence="8">
    <location>
        <begin position="474"/>
        <end position="497"/>
    </location>
</feature>
<dbReference type="InterPro" id="IPR003841">
    <property type="entry name" value="Na/Pi_transpt"/>
</dbReference>
<evidence type="ECO:0000313" key="10">
    <source>
        <dbReference type="Proteomes" id="UP000593567"/>
    </source>
</evidence>
<dbReference type="Proteomes" id="UP000593567">
    <property type="component" value="Unassembled WGS sequence"/>
</dbReference>
<dbReference type="GO" id="GO:0044341">
    <property type="term" value="P:sodium-dependent phosphate transport"/>
    <property type="evidence" value="ECO:0007669"/>
    <property type="project" value="InterPro"/>
</dbReference>
<evidence type="ECO:0000313" key="9">
    <source>
        <dbReference type="EMBL" id="KAF6040188.1"/>
    </source>
</evidence>
<feature type="transmembrane region" description="Helical" evidence="8">
    <location>
        <begin position="120"/>
        <end position="141"/>
    </location>
</feature>
<keyword evidence="10" id="KW-1185">Reference proteome</keyword>
<dbReference type="Pfam" id="PF02690">
    <property type="entry name" value="Na_Pi_cotrans"/>
    <property type="match status" value="2"/>
</dbReference>
<evidence type="ECO:0000256" key="1">
    <source>
        <dbReference type="ARBA" id="ARBA00004424"/>
    </source>
</evidence>
<feature type="region of interest" description="Disordered" evidence="7">
    <location>
        <begin position="1"/>
        <end position="47"/>
    </location>
</feature>
<dbReference type="NCBIfam" id="NF037997">
    <property type="entry name" value="Na_Pi_symport"/>
    <property type="match status" value="1"/>
</dbReference>
<comment type="caution">
    <text evidence="9">The sequence shown here is derived from an EMBL/GenBank/DDBJ whole genome shotgun (WGS) entry which is preliminary data.</text>
</comment>
<dbReference type="PANTHER" id="PTHR10010">
    <property type="entry name" value="SOLUTE CARRIER FAMILY 34 SODIUM PHOSPHATE , MEMBER 2-RELATED"/>
    <property type="match status" value="1"/>
</dbReference>
<evidence type="ECO:0000256" key="8">
    <source>
        <dbReference type="SAM" id="Phobius"/>
    </source>
</evidence>